<keyword evidence="2" id="KW-1185">Reference proteome</keyword>
<comment type="caution">
    <text evidence="1">The sequence shown here is derived from an EMBL/GenBank/DDBJ whole genome shotgun (WGS) entry which is preliminary data.</text>
</comment>
<dbReference type="AlphaFoldDB" id="A0A0A2G9V4"/>
<dbReference type="STRING" id="266762.HQ36_01790"/>
<reference evidence="1 2" key="1">
    <citation type="submission" date="2014-08" db="EMBL/GenBank/DDBJ databases">
        <title>Porphyromonas gingivicanis strain:COT-022_OH1391 Genome sequencing.</title>
        <authorList>
            <person name="Wallis C."/>
            <person name="Deusch O."/>
            <person name="O'Flynn C."/>
            <person name="Davis I."/>
            <person name="Jospin G."/>
            <person name="Darling A.E."/>
            <person name="Coil D.A."/>
            <person name="Alexiev A."/>
            <person name="Horsfall A."/>
            <person name="Kirkwood N."/>
            <person name="Harris S."/>
            <person name="Eisen J.A."/>
        </authorList>
    </citation>
    <scope>NUCLEOTIDE SEQUENCE [LARGE SCALE GENOMIC DNA]</scope>
    <source>
        <strain evidence="2">COT-022 OH1391</strain>
    </source>
</reference>
<dbReference type="EMBL" id="JQZW01000002">
    <property type="protein sequence ID" value="KGN99207.1"/>
    <property type="molecule type" value="Genomic_DNA"/>
</dbReference>
<name>A0A0A2G9V4_9PORP</name>
<gene>
    <name evidence="1" type="ORF">HQ36_01790</name>
</gene>
<accession>A0A0A2G9V4</accession>
<evidence type="ECO:0000313" key="2">
    <source>
        <dbReference type="Proteomes" id="UP000030134"/>
    </source>
</evidence>
<dbReference type="Proteomes" id="UP000030134">
    <property type="component" value="Unassembled WGS sequence"/>
</dbReference>
<organism evidence="1 2">
    <name type="scientific">Porphyromonas gingivicanis</name>
    <dbReference type="NCBI Taxonomy" id="266762"/>
    <lineage>
        <taxon>Bacteria</taxon>
        <taxon>Pseudomonadati</taxon>
        <taxon>Bacteroidota</taxon>
        <taxon>Bacteroidia</taxon>
        <taxon>Bacteroidales</taxon>
        <taxon>Porphyromonadaceae</taxon>
        <taxon>Porphyromonas</taxon>
    </lineage>
</organism>
<protein>
    <submittedName>
        <fullName evidence="1">Uncharacterized protein</fullName>
    </submittedName>
</protein>
<proteinExistence type="predicted"/>
<sequence length="66" mass="8040">MINTPFFVSYKLIHRPFKRRLRKFHFQSKQEASQQDIYTHIYKKNYIHLQTEGHGYSSLYVEFSVG</sequence>
<evidence type="ECO:0000313" key="1">
    <source>
        <dbReference type="EMBL" id="KGN99207.1"/>
    </source>
</evidence>